<feature type="non-terminal residue" evidence="1">
    <location>
        <position position="1"/>
    </location>
</feature>
<organism evidence="1">
    <name type="scientific">Ixodes ricinus</name>
    <name type="common">Common tick</name>
    <name type="synonym">Acarus ricinus</name>
    <dbReference type="NCBI Taxonomy" id="34613"/>
    <lineage>
        <taxon>Eukaryota</taxon>
        <taxon>Metazoa</taxon>
        <taxon>Ecdysozoa</taxon>
        <taxon>Arthropoda</taxon>
        <taxon>Chelicerata</taxon>
        <taxon>Arachnida</taxon>
        <taxon>Acari</taxon>
        <taxon>Parasitiformes</taxon>
        <taxon>Ixodida</taxon>
        <taxon>Ixodoidea</taxon>
        <taxon>Ixodidae</taxon>
        <taxon>Ixodinae</taxon>
        <taxon>Ixodes</taxon>
    </lineage>
</organism>
<reference evidence="1" key="1">
    <citation type="journal article" date="2015" name="Sci. Rep.">
        <title>Tissue- and time-dependent transcription in Ixodes ricinus salivary glands and midguts when blood feeding on the vertebrate host.</title>
        <authorList>
            <person name="Kotsyfakis M."/>
            <person name="Schwarz A."/>
            <person name="Erhart J."/>
            <person name="Ribeiro J.M."/>
        </authorList>
    </citation>
    <scope>NUCLEOTIDE SEQUENCE</scope>
    <source>
        <tissue evidence="1">Salivary gland and midgut</tissue>
    </source>
</reference>
<proteinExistence type="evidence at transcript level"/>
<dbReference type="GO" id="GO:0005829">
    <property type="term" value="C:cytosol"/>
    <property type="evidence" value="ECO:0007669"/>
    <property type="project" value="TreeGrafter"/>
</dbReference>
<evidence type="ECO:0000313" key="1">
    <source>
        <dbReference type="EMBL" id="JAB81694.1"/>
    </source>
</evidence>
<dbReference type="GO" id="GO:0022008">
    <property type="term" value="P:neurogenesis"/>
    <property type="evidence" value="ECO:0007669"/>
    <property type="project" value="TreeGrafter"/>
</dbReference>
<dbReference type="AlphaFoldDB" id="V5HTI1"/>
<dbReference type="PANTHER" id="PTHR45774:SF4">
    <property type="entry name" value="AXUNDEAD, ISOFORM F"/>
    <property type="match status" value="1"/>
</dbReference>
<dbReference type="PANTHER" id="PTHR45774">
    <property type="entry name" value="BTB/POZ DOMAIN-CONTAINING"/>
    <property type="match status" value="1"/>
</dbReference>
<dbReference type="SUPFAM" id="SSF54695">
    <property type="entry name" value="POZ domain"/>
    <property type="match status" value="1"/>
</dbReference>
<dbReference type="GO" id="GO:0016853">
    <property type="term" value="F:isomerase activity"/>
    <property type="evidence" value="ECO:0007669"/>
    <property type="project" value="UniProtKB-KW"/>
</dbReference>
<sequence length="252" mass="28667">RITDLHPEGFSTFLKYIYSRGVNFVNILQALHTRAAAQKYMEPKLVKKCDDFINYGITTANVCIVLDYSLKHGNIDHFNGKIDGLVESSPGPVLKSQAFMAASRESVLQILKNPRLKIKEYDLIKHVYAWAVAHSKQEPDKPTIDTVKQTMRPFLPELHFLALTPQEFVDGPVSWKIMTHSETLAVLSNIINPGSEELPEFISKITRNRNGKPLKPEKATMTDTKVQTLCRHCHTWATYDRNTDPGHIKVWV</sequence>
<protein>
    <submittedName>
        <fullName evidence="1">Putative topoisomerase top1-interacting protein btbd1</fullName>
    </submittedName>
</protein>
<dbReference type="Gene3D" id="3.30.710.10">
    <property type="entry name" value="Potassium Channel Kv1.1, Chain A"/>
    <property type="match status" value="1"/>
</dbReference>
<name>V5HTI1_IXORI</name>
<dbReference type="EMBL" id="GANP01002774">
    <property type="protein sequence ID" value="JAB81694.1"/>
    <property type="molecule type" value="mRNA"/>
</dbReference>
<keyword evidence="1" id="KW-0413">Isomerase</keyword>
<dbReference type="InterPro" id="IPR011333">
    <property type="entry name" value="SKP1/BTB/POZ_sf"/>
</dbReference>
<accession>V5HTI1</accession>